<dbReference type="OrthoDB" id="9796770at2"/>
<evidence type="ECO:0000256" key="6">
    <source>
        <dbReference type="ARBA" id="ARBA00022438"/>
    </source>
</evidence>
<reference evidence="14 15" key="1">
    <citation type="journal article" date="2015" name="BMC Genomics">
        <title>Genome mining reveals unlocked bioactive potential of marine Gram-negative bacteria.</title>
        <authorList>
            <person name="Machado H."/>
            <person name="Sonnenschein E.C."/>
            <person name="Melchiorsen J."/>
            <person name="Gram L."/>
        </authorList>
    </citation>
    <scope>NUCLEOTIDE SEQUENCE [LARGE SCALE GENOMIC DNA]</scope>
    <source>
        <strain evidence="14 15">S2471</strain>
    </source>
</reference>
<dbReference type="PATRIC" id="fig|43658.5.peg.3537"/>
<dbReference type="AlphaFoldDB" id="A0A0F4QIL7"/>
<feature type="active site" evidence="12">
    <location>
        <position position="262"/>
    </location>
</feature>
<evidence type="ECO:0000256" key="7">
    <source>
        <dbReference type="ARBA" id="ARBA00022490"/>
    </source>
</evidence>
<keyword evidence="9 11" id="KW-0378">Hydrolase</keyword>
<dbReference type="GO" id="GO:0004177">
    <property type="term" value="F:aminopeptidase activity"/>
    <property type="evidence" value="ECO:0007669"/>
    <property type="project" value="UniProtKB-UniRule"/>
</dbReference>
<feature type="active site" description="Nucleophile" evidence="12">
    <location>
        <position position="109"/>
    </location>
</feature>
<comment type="similarity">
    <text evidence="3 11">Belongs to the peptidase S33 family.</text>
</comment>
<keyword evidence="15" id="KW-1185">Reference proteome</keyword>
<dbReference type="Gene3D" id="3.40.50.1820">
    <property type="entry name" value="alpha/beta hydrolase"/>
    <property type="match status" value="1"/>
</dbReference>
<evidence type="ECO:0000313" key="15">
    <source>
        <dbReference type="Proteomes" id="UP000033452"/>
    </source>
</evidence>
<evidence type="ECO:0000259" key="13">
    <source>
        <dbReference type="Pfam" id="PF00561"/>
    </source>
</evidence>
<evidence type="ECO:0000256" key="10">
    <source>
        <dbReference type="ARBA" id="ARBA00029605"/>
    </source>
</evidence>
<dbReference type="InterPro" id="IPR005944">
    <property type="entry name" value="Pro_iminopeptidase"/>
</dbReference>
<feature type="active site" description="Proton donor" evidence="12">
    <location>
        <position position="289"/>
    </location>
</feature>
<feature type="domain" description="AB hydrolase-1" evidence="13">
    <location>
        <begin position="36"/>
        <end position="291"/>
    </location>
</feature>
<evidence type="ECO:0000256" key="11">
    <source>
        <dbReference type="PIRNR" id="PIRNR006431"/>
    </source>
</evidence>
<keyword evidence="8 11" id="KW-0645">Protease</keyword>
<keyword evidence="6 11" id="KW-0031">Aminopeptidase</keyword>
<keyword evidence="7 11" id="KW-0963">Cytoplasm</keyword>
<dbReference type="Pfam" id="PF00561">
    <property type="entry name" value="Abhydrolase_1"/>
    <property type="match status" value="1"/>
</dbReference>
<evidence type="ECO:0000256" key="12">
    <source>
        <dbReference type="PIRSR" id="PIRSR006431-1"/>
    </source>
</evidence>
<dbReference type="GO" id="GO:0006508">
    <property type="term" value="P:proteolysis"/>
    <property type="evidence" value="ECO:0007669"/>
    <property type="project" value="UniProtKB-KW"/>
</dbReference>
<evidence type="ECO:0000256" key="4">
    <source>
        <dbReference type="ARBA" id="ARBA00012568"/>
    </source>
</evidence>
<comment type="subcellular location">
    <subcellularLocation>
        <location evidence="2 11">Cytoplasm</location>
    </subcellularLocation>
</comment>
<comment type="catalytic activity">
    <reaction evidence="1 11">
        <text>Release of N-terminal proline from a peptide.</text>
        <dbReference type="EC" id="3.4.11.5"/>
    </reaction>
</comment>
<evidence type="ECO:0000313" key="14">
    <source>
        <dbReference type="EMBL" id="KJZ07125.1"/>
    </source>
</evidence>
<dbReference type="GO" id="GO:0005737">
    <property type="term" value="C:cytoplasm"/>
    <property type="evidence" value="ECO:0007669"/>
    <property type="project" value="UniProtKB-SubCell"/>
</dbReference>
<organism evidence="14 15">
    <name type="scientific">Pseudoalteromonas rubra</name>
    <dbReference type="NCBI Taxonomy" id="43658"/>
    <lineage>
        <taxon>Bacteria</taxon>
        <taxon>Pseudomonadati</taxon>
        <taxon>Pseudomonadota</taxon>
        <taxon>Gammaproteobacteria</taxon>
        <taxon>Alteromonadales</taxon>
        <taxon>Pseudoalteromonadaceae</taxon>
        <taxon>Pseudoalteromonas</taxon>
    </lineage>
</organism>
<accession>A0A0F4QIL7</accession>
<evidence type="ECO:0000256" key="1">
    <source>
        <dbReference type="ARBA" id="ARBA00001585"/>
    </source>
</evidence>
<proteinExistence type="inferred from homology"/>
<protein>
    <recommendedName>
        <fullName evidence="5 11">Proline iminopeptidase</fullName>
        <shortName evidence="11">PIP</shortName>
        <ecNumber evidence="4 11">3.4.11.5</ecNumber>
    </recommendedName>
    <alternativeName>
        <fullName evidence="10 11">Prolyl aminopeptidase</fullName>
    </alternativeName>
</protein>
<dbReference type="PANTHER" id="PTHR43722">
    <property type="entry name" value="PROLINE IMINOPEPTIDASE"/>
    <property type="match status" value="1"/>
</dbReference>
<dbReference type="PANTHER" id="PTHR43722:SF1">
    <property type="entry name" value="PROLINE IMINOPEPTIDASE"/>
    <property type="match status" value="1"/>
</dbReference>
<evidence type="ECO:0000256" key="2">
    <source>
        <dbReference type="ARBA" id="ARBA00004496"/>
    </source>
</evidence>
<evidence type="ECO:0000256" key="3">
    <source>
        <dbReference type="ARBA" id="ARBA00010088"/>
    </source>
</evidence>
<dbReference type="InterPro" id="IPR029058">
    <property type="entry name" value="AB_hydrolase_fold"/>
</dbReference>
<dbReference type="PRINTS" id="PR00793">
    <property type="entry name" value="PROAMNOPTASE"/>
</dbReference>
<evidence type="ECO:0000256" key="9">
    <source>
        <dbReference type="ARBA" id="ARBA00022801"/>
    </source>
</evidence>
<evidence type="ECO:0000256" key="8">
    <source>
        <dbReference type="ARBA" id="ARBA00022670"/>
    </source>
</evidence>
<sequence>MTQLYRLESPRRSFHLAVSDGHQLHVEEFGLETGIPVVICHGGPGSGLCRSSASYFNPQRYRIILYSQRGCGQSSPQQLTFNTTEHLLQDIDHLLSYLDISQCVLAGGSWGATLALLFAQRHPQRVQGLILWASFLACKSDLQWLYGVSGVGAQFYPERYQMFSQGEADYKAVLARYAQLLHCDDEVAVRRAAQQWHDWDRQLSVGSQAQRYQLDHEQAVVQQARIMVHYFNSRCFIPEQQIFHQAEQLKHLPVWMIHSRHDYVCRFAMAQALADQLNARLLILEEVGHCATNAVYSEAIRRAADLLLCKLAH</sequence>
<dbReference type="InterPro" id="IPR002410">
    <property type="entry name" value="Peptidase_S33"/>
</dbReference>
<dbReference type="RefSeq" id="WP_046006122.1">
    <property type="nucleotide sequence ID" value="NZ_JXYA01000041.1"/>
</dbReference>
<dbReference type="PRINTS" id="PR00111">
    <property type="entry name" value="ABHYDROLASE"/>
</dbReference>
<dbReference type="EMBL" id="JXYA01000041">
    <property type="protein sequence ID" value="KJZ07125.1"/>
    <property type="molecule type" value="Genomic_DNA"/>
</dbReference>
<gene>
    <name evidence="14" type="ORF">TW77_16730</name>
</gene>
<comment type="caution">
    <text evidence="14">The sequence shown here is derived from an EMBL/GenBank/DDBJ whole genome shotgun (WGS) entry which is preliminary data.</text>
</comment>
<dbReference type="InterPro" id="IPR000073">
    <property type="entry name" value="AB_hydrolase_1"/>
</dbReference>
<name>A0A0F4QIL7_9GAMM</name>
<dbReference type="EC" id="3.4.11.5" evidence="4 11"/>
<evidence type="ECO:0000256" key="5">
    <source>
        <dbReference type="ARBA" id="ARBA00021843"/>
    </source>
</evidence>
<dbReference type="SUPFAM" id="SSF53474">
    <property type="entry name" value="alpha/beta-Hydrolases"/>
    <property type="match status" value="1"/>
</dbReference>
<dbReference type="Proteomes" id="UP000033452">
    <property type="component" value="Unassembled WGS sequence"/>
</dbReference>
<dbReference type="PIRSF" id="PIRSF006431">
    <property type="entry name" value="Pept_S33"/>
    <property type="match status" value="1"/>
</dbReference>